<sequence length="304" mass="34420">MAGLLETLRSSISVSDGLKLAFEQFCRETRPERALIMSSGPLVIPQPTEAQLHILHAWPSHQPGRDPRSREERTATTLCLRAIAEIRHQGEIGLIIYFRRSFPKRAAAACRRVLETLVQTAAAMIEVDHRYRALLRALPFDPLTHLPVWSLFREKVDRRFARLDHEQLPATLMLVCFSGLLHTTSDIVEAEEAVEQIAHVRDAISFLQRAIRPTDLIGQLDRESYVLWLDGGDRFASVERAEQICRRKYLCSAGANPLVSVKIGLVTREPGSTDSLDVFFERARLALSIAQEENVDWYFAHESA</sequence>
<protein>
    <recommendedName>
        <fullName evidence="1">GGDEF domain-containing protein</fullName>
    </recommendedName>
</protein>
<reference evidence="2" key="1">
    <citation type="submission" date="2013-04" db="EMBL/GenBank/DDBJ databases">
        <title>The genome sequencing project of 58 acetic acid bacteria.</title>
        <authorList>
            <person name="Okamoto-Kainuma A."/>
            <person name="Ishikawa M."/>
            <person name="Umino S."/>
            <person name="Koizumi Y."/>
            <person name="Shiwa Y."/>
            <person name="Yoshikawa H."/>
            <person name="Matsutani M."/>
            <person name="Matsushita K."/>
        </authorList>
    </citation>
    <scope>NUCLEOTIDE SEQUENCE</scope>
    <source>
        <strain evidence="2">NRIC 0535</strain>
    </source>
</reference>
<evidence type="ECO:0000313" key="2">
    <source>
        <dbReference type="EMBL" id="GBQ92835.1"/>
    </source>
</evidence>
<keyword evidence="3" id="KW-1185">Reference proteome</keyword>
<dbReference type="EMBL" id="BAPV01000060">
    <property type="protein sequence ID" value="GBQ92835.1"/>
    <property type="molecule type" value="Genomic_DNA"/>
</dbReference>
<dbReference type="SUPFAM" id="SSF55073">
    <property type="entry name" value="Nucleotide cyclase"/>
    <property type="match status" value="1"/>
</dbReference>
<dbReference type="Proteomes" id="UP001062776">
    <property type="component" value="Unassembled WGS sequence"/>
</dbReference>
<dbReference type="Gene3D" id="3.30.70.270">
    <property type="match status" value="1"/>
</dbReference>
<dbReference type="SMART" id="SM00267">
    <property type="entry name" value="GGDEF"/>
    <property type="match status" value="1"/>
</dbReference>
<evidence type="ECO:0000259" key="1">
    <source>
        <dbReference type="SMART" id="SM00267"/>
    </source>
</evidence>
<dbReference type="InterPro" id="IPR029787">
    <property type="entry name" value="Nucleotide_cyclase"/>
</dbReference>
<name>A0ABQ0Q5Y8_9PROT</name>
<dbReference type="InterPro" id="IPR043128">
    <property type="entry name" value="Rev_trsase/Diguanyl_cyclase"/>
</dbReference>
<comment type="caution">
    <text evidence="2">The sequence shown here is derived from an EMBL/GenBank/DDBJ whole genome shotgun (WGS) entry which is preliminary data.</text>
</comment>
<organism evidence="2 3">
    <name type="scientific">Asaia krungthepensis NRIC 0535</name>
    <dbReference type="NCBI Taxonomy" id="1307925"/>
    <lineage>
        <taxon>Bacteria</taxon>
        <taxon>Pseudomonadati</taxon>
        <taxon>Pseudomonadota</taxon>
        <taxon>Alphaproteobacteria</taxon>
        <taxon>Acetobacterales</taxon>
        <taxon>Acetobacteraceae</taxon>
        <taxon>Asaia</taxon>
    </lineage>
</organism>
<proteinExistence type="predicted"/>
<dbReference type="InterPro" id="IPR000160">
    <property type="entry name" value="GGDEF_dom"/>
</dbReference>
<evidence type="ECO:0000313" key="3">
    <source>
        <dbReference type="Proteomes" id="UP001062776"/>
    </source>
</evidence>
<accession>A0ABQ0Q5Y8</accession>
<gene>
    <name evidence="2" type="ORF">AA0535_2667</name>
</gene>
<feature type="domain" description="GGDEF" evidence="1">
    <location>
        <begin position="127"/>
        <end position="301"/>
    </location>
</feature>